<feature type="transmembrane region" description="Helical" evidence="1">
    <location>
        <begin position="56"/>
        <end position="78"/>
    </location>
</feature>
<dbReference type="AlphaFoldDB" id="A0A094YWH9"/>
<evidence type="ECO:0000313" key="4">
    <source>
        <dbReference type="EMBL" id="SPE21841.1"/>
    </source>
</evidence>
<protein>
    <submittedName>
        <fullName evidence="4">Inner membrane protein YccF</fullName>
    </submittedName>
    <submittedName>
        <fullName evidence="3">YccF domain-containing protein</fullName>
    </submittedName>
</protein>
<organism evidence="4 6">
    <name type="scientific">Latilactobacillus sakei</name>
    <name type="common">Lactobacillus sakei</name>
    <dbReference type="NCBI Taxonomy" id="1599"/>
    <lineage>
        <taxon>Bacteria</taxon>
        <taxon>Bacillati</taxon>
        <taxon>Bacillota</taxon>
        <taxon>Bacilli</taxon>
        <taxon>Lactobacillales</taxon>
        <taxon>Lactobacillaceae</taxon>
        <taxon>Latilactobacillus</taxon>
    </lineage>
</organism>
<dbReference type="InterPro" id="IPR031308">
    <property type="entry name" value="UCP028777"/>
</dbReference>
<accession>A0A094YWH9</accession>
<dbReference type="InterPro" id="IPR052937">
    <property type="entry name" value="Inner_membrane_protein"/>
</dbReference>
<dbReference type="GeneID" id="57133183"/>
<reference evidence="3 5" key="1">
    <citation type="submission" date="2016-09" db="EMBL/GenBank/DDBJ databases">
        <authorList>
            <person name="Inglin R.C."/>
        </authorList>
    </citation>
    <scope>NUCLEOTIDE SEQUENCE [LARGE SCALE GENOMIC DNA]</scope>
    <source>
        <strain evidence="3 5">RI-517</strain>
    </source>
</reference>
<evidence type="ECO:0000259" key="2">
    <source>
        <dbReference type="Pfam" id="PF03733"/>
    </source>
</evidence>
<dbReference type="Pfam" id="PF03733">
    <property type="entry name" value="YccF"/>
    <property type="match status" value="2"/>
</dbReference>
<dbReference type="PANTHER" id="PTHR42903">
    <property type="entry name" value="INNER MEMBRANE PROTEIN YCCF"/>
    <property type="match status" value="1"/>
</dbReference>
<dbReference type="EMBL" id="OKRC01000007">
    <property type="protein sequence ID" value="SPE21841.1"/>
    <property type="molecule type" value="Genomic_DNA"/>
</dbReference>
<evidence type="ECO:0000313" key="3">
    <source>
        <dbReference type="EMBL" id="PKX77141.1"/>
    </source>
</evidence>
<keyword evidence="1" id="KW-0812">Transmembrane</keyword>
<dbReference type="GO" id="GO:0005886">
    <property type="term" value="C:plasma membrane"/>
    <property type="evidence" value="ECO:0007669"/>
    <property type="project" value="TreeGrafter"/>
</dbReference>
<dbReference type="PANTHER" id="PTHR42903:SF1">
    <property type="entry name" value="INNER MEMBRANE PROTEIN YCCF"/>
    <property type="match status" value="1"/>
</dbReference>
<dbReference type="NCBIfam" id="NF008740">
    <property type="entry name" value="PRK11770.1-2"/>
    <property type="match status" value="1"/>
</dbReference>
<feature type="domain" description="Inner membrane component" evidence="2">
    <location>
        <begin position="4"/>
        <end position="53"/>
    </location>
</feature>
<dbReference type="RefSeq" id="WP_011374063.1">
    <property type="nucleotide sequence ID" value="NZ_BJLN01000004.1"/>
</dbReference>
<feature type="transmembrane region" description="Helical" evidence="1">
    <location>
        <begin position="84"/>
        <end position="101"/>
    </location>
</feature>
<dbReference type="PIRSF" id="PIRSF028777">
    <property type="entry name" value="UCP028777"/>
    <property type="match status" value="1"/>
</dbReference>
<dbReference type="Proteomes" id="UP000239650">
    <property type="component" value="Unassembled WGS sequence"/>
</dbReference>
<reference evidence="4 6" key="2">
    <citation type="submission" date="2018-02" db="EMBL/GenBank/DDBJ databases">
        <authorList>
            <person name="Rodrigo-Torres L."/>
            <person name="Arahal R. D."/>
            <person name="Lucena T."/>
        </authorList>
    </citation>
    <scope>NUCLEOTIDE SEQUENCE [LARGE SCALE GENOMIC DNA]</scope>
    <source>
        <strain evidence="4 6">CECT 9267</strain>
    </source>
</reference>
<dbReference type="Proteomes" id="UP000234349">
    <property type="component" value="Unassembled WGS sequence"/>
</dbReference>
<dbReference type="OMA" id="GVYALWP"/>
<name>A0A094YWH9_LATSK</name>
<comment type="caution">
    <text evidence="4">The sequence shown here is derived from an EMBL/GenBank/DDBJ whole genome shotgun (WGS) entry which is preliminary data.</text>
</comment>
<gene>
    <name evidence="4" type="primary">yccF</name>
    <name evidence="3" type="ORF">CUR37_07575</name>
    <name evidence="4" type="ORF">LAS9267_01533</name>
</gene>
<dbReference type="EMBL" id="MKGH01000037">
    <property type="protein sequence ID" value="PKX77141.1"/>
    <property type="molecule type" value="Genomic_DNA"/>
</dbReference>
<evidence type="ECO:0000313" key="6">
    <source>
        <dbReference type="Proteomes" id="UP000239650"/>
    </source>
</evidence>
<feature type="domain" description="Inner membrane component" evidence="2">
    <location>
        <begin position="66"/>
        <end position="116"/>
    </location>
</feature>
<keyword evidence="1" id="KW-1133">Transmembrane helix</keyword>
<feature type="transmembrane region" description="Helical" evidence="1">
    <location>
        <begin position="6"/>
        <end position="35"/>
    </location>
</feature>
<evidence type="ECO:0000256" key="1">
    <source>
        <dbReference type="SAM" id="Phobius"/>
    </source>
</evidence>
<evidence type="ECO:0000313" key="5">
    <source>
        <dbReference type="Proteomes" id="UP000234349"/>
    </source>
</evidence>
<dbReference type="InterPro" id="IPR005185">
    <property type="entry name" value="YccF"/>
</dbReference>
<proteinExistence type="predicted"/>
<sequence>MSLLGTIIWWIFGGLVSAVGWFLAGLVWCVTIVGIPVGLQCFKIGGLTLMPFNARVVSSGGAGSFLLNIVWFIFGGFILWANHIFWGLLLTITIVGIPFAHQHFKLASLSLSPFGKQIVG</sequence>
<keyword evidence="1" id="KW-0472">Membrane</keyword>